<sequence>MNELVPKETASGDRLPAQFLKLALINIVDDAHVARASTAVIQHHLTAGKRTVQLHVNRIAVGLQHTIRLNERRHQVRIARHPVWPLAVHFALHCVQYPQHRFGFIRTQLLHAPGQRNGVPLTRLPRYDRDRAAIALQHNMGRLRIGVEVELGRPRDIADSVPVAAHDQTLDGSDRVLLLQGSAVHLDPEVDITEPILAVEVAVVFRSPRMDQRFVGTPVHGHIRTAHRGQHGVTPRLLQDT</sequence>
<dbReference type="EnsemblMetazoa" id="ACOM031928-RA">
    <property type="protein sequence ID" value="ACOM031928-PA.1"/>
    <property type="gene ID" value="ACOM031928"/>
</dbReference>
<protein>
    <submittedName>
        <fullName evidence="1">Uncharacterized protein</fullName>
    </submittedName>
</protein>
<dbReference type="AlphaFoldDB" id="A0A8W7PI97"/>
<accession>A0A8W7PI97</accession>
<proteinExistence type="predicted"/>
<dbReference type="Proteomes" id="UP000075882">
    <property type="component" value="Unassembled WGS sequence"/>
</dbReference>
<evidence type="ECO:0000313" key="1">
    <source>
        <dbReference type="EnsemblMetazoa" id="ACOM031928-PA.1"/>
    </source>
</evidence>
<reference evidence="1" key="1">
    <citation type="submission" date="2022-08" db="UniProtKB">
        <authorList>
            <consortium name="EnsemblMetazoa"/>
        </authorList>
    </citation>
    <scope>IDENTIFICATION</scope>
</reference>
<organism evidence="1">
    <name type="scientific">Anopheles coluzzii</name>
    <name type="common">African malaria mosquito</name>
    <dbReference type="NCBI Taxonomy" id="1518534"/>
    <lineage>
        <taxon>Eukaryota</taxon>
        <taxon>Metazoa</taxon>
        <taxon>Ecdysozoa</taxon>
        <taxon>Arthropoda</taxon>
        <taxon>Hexapoda</taxon>
        <taxon>Insecta</taxon>
        <taxon>Pterygota</taxon>
        <taxon>Neoptera</taxon>
        <taxon>Endopterygota</taxon>
        <taxon>Diptera</taxon>
        <taxon>Nematocera</taxon>
        <taxon>Culicoidea</taxon>
        <taxon>Culicidae</taxon>
        <taxon>Anophelinae</taxon>
        <taxon>Anopheles</taxon>
    </lineage>
</organism>
<name>A0A8W7PI97_ANOCL</name>